<dbReference type="SUPFAM" id="SSF50447">
    <property type="entry name" value="Translation proteins"/>
    <property type="match status" value="1"/>
</dbReference>
<dbReference type="GO" id="GO:0005525">
    <property type="term" value="F:GTP binding"/>
    <property type="evidence" value="ECO:0007669"/>
    <property type="project" value="UniProtKB-UniRule"/>
</dbReference>
<keyword evidence="8" id="KW-0963">Cytoplasm</keyword>
<dbReference type="PANTHER" id="PTHR43261">
    <property type="entry name" value="TRANSLATION ELONGATION FACTOR G-RELATED"/>
    <property type="match status" value="1"/>
</dbReference>
<dbReference type="Pfam" id="PF00679">
    <property type="entry name" value="EFG_C"/>
    <property type="match status" value="1"/>
</dbReference>
<evidence type="ECO:0000256" key="4">
    <source>
        <dbReference type="ARBA" id="ARBA00022768"/>
    </source>
</evidence>
<dbReference type="InterPro" id="IPR009000">
    <property type="entry name" value="Transl_B-barrel_sf"/>
</dbReference>
<evidence type="ECO:0000313" key="11">
    <source>
        <dbReference type="Proteomes" id="UP000315648"/>
    </source>
</evidence>
<dbReference type="Pfam" id="PF00009">
    <property type="entry name" value="GTP_EFTU"/>
    <property type="match status" value="1"/>
</dbReference>
<dbReference type="CDD" id="cd16262">
    <property type="entry name" value="EFG_III"/>
    <property type="match status" value="1"/>
</dbReference>
<dbReference type="PANTHER" id="PTHR43261:SF1">
    <property type="entry name" value="RIBOSOME-RELEASING FACTOR 2, MITOCHONDRIAL"/>
    <property type="match status" value="1"/>
</dbReference>
<dbReference type="FunFam" id="3.40.50.300:FF:000029">
    <property type="entry name" value="Elongation factor G"/>
    <property type="match status" value="1"/>
</dbReference>
<dbReference type="NCBIfam" id="TIGR00231">
    <property type="entry name" value="small_GTP"/>
    <property type="match status" value="1"/>
</dbReference>
<dbReference type="Gene3D" id="3.40.50.300">
    <property type="entry name" value="P-loop containing nucleotide triphosphate hydrolases"/>
    <property type="match status" value="1"/>
</dbReference>
<dbReference type="InterPro" id="IPR014721">
    <property type="entry name" value="Ribsml_uS5_D2-typ_fold_subgr"/>
</dbReference>
<keyword evidence="6 8" id="KW-0342">GTP-binding</keyword>
<dbReference type="GO" id="GO:0003746">
    <property type="term" value="F:translation elongation factor activity"/>
    <property type="evidence" value="ECO:0007669"/>
    <property type="project" value="UniProtKB-UniRule"/>
</dbReference>
<dbReference type="GO" id="GO:0005737">
    <property type="term" value="C:cytoplasm"/>
    <property type="evidence" value="ECO:0007669"/>
    <property type="project" value="UniProtKB-SubCell"/>
</dbReference>
<comment type="function">
    <text evidence="7 8">Catalyzes the GTP-dependent ribosomal translocation step during translation elongation. During this step, the ribosome changes from the pre-translocational (PRE) to the post-translocational (POST) state as the newly formed A-site-bound peptidyl-tRNA and P-site-bound deacylated tRNA move to the P and E sites, respectively. Catalyzes the coordinated movement of the two tRNA molecules, the mRNA and conformational changes in the ribosome.</text>
</comment>
<keyword evidence="4 8" id="KW-0251">Elongation factor</keyword>
<dbReference type="GO" id="GO:0032790">
    <property type="term" value="P:ribosome disassembly"/>
    <property type="evidence" value="ECO:0007669"/>
    <property type="project" value="TreeGrafter"/>
</dbReference>
<comment type="similarity">
    <text evidence="1 8">Belongs to the TRAFAC class translation factor GTPase superfamily. Classic translation factor GTPase family. EF-G/EF-2 subfamily.</text>
</comment>
<dbReference type="Proteomes" id="UP000315648">
    <property type="component" value="Unassembled WGS sequence"/>
</dbReference>
<dbReference type="InterPro" id="IPR047872">
    <property type="entry name" value="EFG_IV"/>
</dbReference>
<dbReference type="SUPFAM" id="SSF52540">
    <property type="entry name" value="P-loop containing nucleoside triphosphate hydrolases"/>
    <property type="match status" value="1"/>
</dbReference>
<evidence type="ECO:0000256" key="3">
    <source>
        <dbReference type="ARBA" id="ARBA00022741"/>
    </source>
</evidence>
<dbReference type="Gene3D" id="3.30.230.10">
    <property type="match status" value="1"/>
</dbReference>
<dbReference type="SUPFAM" id="SSF54980">
    <property type="entry name" value="EF-G C-terminal domain-like"/>
    <property type="match status" value="2"/>
</dbReference>
<dbReference type="InterPro" id="IPR005225">
    <property type="entry name" value="Small_GTP-bd"/>
</dbReference>
<keyword evidence="11" id="KW-1185">Reference proteome</keyword>
<dbReference type="InterPro" id="IPR020568">
    <property type="entry name" value="Ribosomal_Su5_D2-typ_SF"/>
</dbReference>
<protein>
    <recommendedName>
        <fullName evidence="2 8">Elongation factor G</fullName>
        <shortName evidence="8">EF-G</shortName>
    </recommendedName>
</protein>
<feature type="domain" description="Tr-type G" evidence="9">
    <location>
        <begin position="32"/>
        <end position="317"/>
    </location>
</feature>
<dbReference type="Pfam" id="PF14492">
    <property type="entry name" value="EFG_III"/>
    <property type="match status" value="1"/>
</dbReference>
<feature type="binding site" evidence="8">
    <location>
        <begin position="114"/>
        <end position="118"/>
    </location>
    <ligand>
        <name>GTP</name>
        <dbReference type="ChEBI" id="CHEBI:37565"/>
    </ligand>
</feature>
<dbReference type="InterPro" id="IPR004161">
    <property type="entry name" value="EFTu-like_2"/>
</dbReference>
<reference evidence="10 11" key="1">
    <citation type="submission" date="2019-07" db="EMBL/GenBank/DDBJ databases">
        <title>Description of 53C-WASEF.</title>
        <authorList>
            <person name="Pitt A."/>
            <person name="Hahn M.W."/>
        </authorList>
    </citation>
    <scope>NUCLEOTIDE SEQUENCE [LARGE SCALE GENOMIC DNA]</scope>
    <source>
        <strain evidence="10 11">53C-WASEF</strain>
    </source>
</reference>
<dbReference type="PROSITE" id="PS51722">
    <property type="entry name" value="G_TR_2"/>
    <property type="match status" value="1"/>
</dbReference>
<dbReference type="NCBIfam" id="TIGR00484">
    <property type="entry name" value="EF-G"/>
    <property type="match status" value="1"/>
</dbReference>
<dbReference type="InterPro" id="IPR004540">
    <property type="entry name" value="Transl_elong_EFG/EF2"/>
</dbReference>
<evidence type="ECO:0000259" key="9">
    <source>
        <dbReference type="PROSITE" id="PS51722"/>
    </source>
</evidence>
<dbReference type="CDD" id="cd01886">
    <property type="entry name" value="EF-G"/>
    <property type="match status" value="1"/>
</dbReference>
<dbReference type="CDD" id="cd01434">
    <property type="entry name" value="EFG_mtEFG1_IV"/>
    <property type="match status" value="1"/>
</dbReference>
<dbReference type="FunFam" id="3.30.70.870:FF:000001">
    <property type="entry name" value="Elongation factor G"/>
    <property type="match status" value="1"/>
</dbReference>
<dbReference type="InterPro" id="IPR009022">
    <property type="entry name" value="EFG_III"/>
</dbReference>
<dbReference type="EMBL" id="VMBG01000002">
    <property type="protein sequence ID" value="TSJ77237.1"/>
    <property type="molecule type" value="Genomic_DNA"/>
</dbReference>
<dbReference type="CDD" id="cd04088">
    <property type="entry name" value="EFG_mtEFG_II"/>
    <property type="match status" value="1"/>
</dbReference>
<dbReference type="InterPro" id="IPR035649">
    <property type="entry name" value="EFG_V"/>
</dbReference>
<dbReference type="Gene3D" id="3.30.70.240">
    <property type="match status" value="1"/>
</dbReference>
<evidence type="ECO:0000256" key="5">
    <source>
        <dbReference type="ARBA" id="ARBA00022917"/>
    </source>
</evidence>
<dbReference type="CDD" id="cd03713">
    <property type="entry name" value="EFG_mtEFG_C"/>
    <property type="match status" value="1"/>
</dbReference>
<dbReference type="InterPro" id="IPR005517">
    <property type="entry name" value="Transl_elong_EFG/EF2_IV"/>
</dbReference>
<dbReference type="InterPro" id="IPR027417">
    <property type="entry name" value="P-loop_NTPase"/>
</dbReference>
<keyword evidence="3 8" id="KW-0547">Nucleotide-binding</keyword>
<dbReference type="InterPro" id="IPR041095">
    <property type="entry name" value="EFG_II"/>
</dbReference>
<dbReference type="SUPFAM" id="SSF54211">
    <property type="entry name" value="Ribosomal protein S5 domain 2-like"/>
    <property type="match status" value="1"/>
</dbReference>
<proteinExistence type="inferred from homology"/>
<dbReference type="FunFam" id="3.30.230.10:FF:000003">
    <property type="entry name" value="Elongation factor G"/>
    <property type="match status" value="1"/>
</dbReference>
<dbReference type="PRINTS" id="PR00315">
    <property type="entry name" value="ELONGATNFCT"/>
</dbReference>
<dbReference type="NCBIfam" id="NF009381">
    <property type="entry name" value="PRK12740.1-5"/>
    <property type="match status" value="1"/>
</dbReference>
<dbReference type="SMART" id="SM00889">
    <property type="entry name" value="EFG_IV"/>
    <property type="match status" value="1"/>
</dbReference>
<evidence type="ECO:0000256" key="2">
    <source>
        <dbReference type="ARBA" id="ARBA00017872"/>
    </source>
</evidence>
<comment type="caution">
    <text evidence="10">The sequence shown here is derived from an EMBL/GenBank/DDBJ whole genome shotgun (WGS) entry which is preliminary data.</text>
</comment>
<evidence type="ECO:0000256" key="1">
    <source>
        <dbReference type="ARBA" id="ARBA00005870"/>
    </source>
</evidence>
<dbReference type="InterPro" id="IPR000795">
    <property type="entry name" value="T_Tr_GTP-bd_dom"/>
</dbReference>
<dbReference type="InterPro" id="IPR000640">
    <property type="entry name" value="EFG_V-like"/>
</dbReference>
<feature type="binding site" evidence="8">
    <location>
        <begin position="41"/>
        <end position="48"/>
    </location>
    <ligand>
        <name>GTP</name>
        <dbReference type="ChEBI" id="CHEBI:37565"/>
    </ligand>
</feature>
<dbReference type="AlphaFoldDB" id="A0A556QKU0"/>
<comment type="subcellular location">
    <subcellularLocation>
        <location evidence="8">Cytoplasm</location>
    </subcellularLocation>
</comment>
<dbReference type="InterPro" id="IPR035647">
    <property type="entry name" value="EFG_III/V"/>
</dbReference>
<accession>A0A556QKU0</accession>
<evidence type="ECO:0000256" key="8">
    <source>
        <dbReference type="HAMAP-Rule" id="MF_00054"/>
    </source>
</evidence>
<dbReference type="OrthoDB" id="9804431at2"/>
<organism evidence="10 11">
    <name type="scientific">Rariglobus hedericola</name>
    <dbReference type="NCBI Taxonomy" id="2597822"/>
    <lineage>
        <taxon>Bacteria</taxon>
        <taxon>Pseudomonadati</taxon>
        <taxon>Verrucomicrobiota</taxon>
        <taxon>Opitutia</taxon>
        <taxon>Opitutales</taxon>
        <taxon>Opitutaceae</taxon>
        <taxon>Rariglobus</taxon>
    </lineage>
</organism>
<dbReference type="Gene3D" id="3.30.70.870">
    <property type="entry name" value="Elongation Factor G (Translational Gtpase), domain 3"/>
    <property type="match status" value="1"/>
</dbReference>
<dbReference type="HAMAP" id="MF_00054_B">
    <property type="entry name" value="EF_G_EF_2_B"/>
    <property type="match status" value="1"/>
</dbReference>
<dbReference type="FunFam" id="2.40.30.10:FF:000006">
    <property type="entry name" value="Elongation factor G"/>
    <property type="match status" value="1"/>
</dbReference>
<gene>
    <name evidence="8 10" type="primary">fusA</name>
    <name evidence="10" type="ORF">FPL22_14165</name>
</gene>
<evidence type="ECO:0000313" key="10">
    <source>
        <dbReference type="EMBL" id="TSJ77237.1"/>
    </source>
</evidence>
<keyword evidence="5 8" id="KW-0648">Protein biosynthesis</keyword>
<sequence>MLLMSDAPVITIVTDKSKVSPVNSKNRPFPLEWTRNIGIAAHIDAGKTTTSERILFYSGSVHKMGEVHEGTAVTDWMEQERERGITITAAAISCAWNASCGPWKGIKQRVNIIDTPGHVDFTAEVERSMRVLDGAVAVFCAVAGVQPQSETVWRQANKYGVPRVAFINKMDRTGADFFRAVSEMREKLGANAHPLFIPIGKEENFAGVVDLVQNIAYMFIDPADMDLNPTRHPIPAEYAAQAKEYREKLIEAASDFDDKLAEDYLNGEEITSDALMTAVRKATVSMKFTGVIPGSAFKKKGVQRLLDCVVNYLPSPIDVPPMKGQDSDGKEVEVVVDDNAKLAGLAFKLWTDPFVGKLVFYRVYTGTLQKGTSLYNPRTRRSERVSRLVLMRAMDREEIDAAYSGDICALVGVKEVITGDTLCNEDYDVRLEPPSFPEPVIAMSIEPNSKADQEKLGTALQRLVAEDPTLRVKTDTDTGQTILAGMGELHLEIIIDRMKREFKVEATSGKPQIAYRETITTSSDGEGKFIRQSGGKGQYGHVVVKMEPNEKGKGVEVINETVGGSIPKEFIKPSTEGILEAANNGVVAGYPVVDVIIRIVDGSFHDVDSSEMAFKMAGIFAFKDAMKEAKPILLEPIMLVEVTTPEEYQGDLIGDINRRRGRINGMESKNAACIINSHVPLEMLFGYVTDIRSLSKGRASASISPSHFEQVPNSLLTKIVESSTKAPART</sequence>
<dbReference type="GO" id="GO:0003924">
    <property type="term" value="F:GTPase activity"/>
    <property type="evidence" value="ECO:0007669"/>
    <property type="project" value="InterPro"/>
</dbReference>
<dbReference type="SMART" id="SM00838">
    <property type="entry name" value="EFG_C"/>
    <property type="match status" value="1"/>
</dbReference>
<dbReference type="PROSITE" id="PS00301">
    <property type="entry name" value="G_TR_1"/>
    <property type="match status" value="1"/>
</dbReference>
<feature type="binding site" evidence="8">
    <location>
        <begin position="168"/>
        <end position="171"/>
    </location>
    <ligand>
        <name>GTP</name>
        <dbReference type="ChEBI" id="CHEBI:37565"/>
    </ligand>
</feature>
<dbReference type="Pfam" id="PF03144">
    <property type="entry name" value="GTP_EFTU_D2"/>
    <property type="match status" value="1"/>
</dbReference>
<dbReference type="Pfam" id="PF03764">
    <property type="entry name" value="EFG_IV"/>
    <property type="match status" value="1"/>
</dbReference>
<dbReference type="FunFam" id="3.30.70.240:FF:000001">
    <property type="entry name" value="Elongation factor G"/>
    <property type="match status" value="1"/>
</dbReference>
<evidence type="ECO:0000256" key="7">
    <source>
        <dbReference type="ARBA" id="ARBA00024731"/>
    </source>
</evidence>
<dbReference type="InterPro" id="IPR031157">
    <property type="entry name" value="G_TR_CS"/>
</dbReference>
<dbReference type="Gene3D" id="2.40.30.10">
    <property type="entry name" value="Translation factors"/>
    <property type="match status" value="1"/>
</dbReference>
<name>A0A556QKU0_9BACT</name>
<evidence type="ECO:0000256" key="6">
    <source>
        <dbReference type="ARBA" id="ARBA00023134"/>
    </source>
</evidence>